<feature type="compositionally biased region" description="Basic and acidic residues" evidence="1">
    <location>
        <begin position="550"/>
        <end position="565"/>
    </location>
</feature>
<feature type="compositionally biased region" description="Acidic residues" evidence="1">
    <location>
        <begin position="339"/>
        <end position="383"/>
    </location>
</feature>
<comment type="caution">
    <text evidence="2">The sequence shown here is derived from an EMBL/GenBank/DDBJ whole genome shotgun (WGS) entry which is preliminary data.</text>
</comment>
<feature type="region of interest" description="Disordered" evidence="1">
    <location>
        <begin position="105"/>
        <end position="132"/>
    </location>
</feature>
<name>A0A8I3AK83_VERLO</name>
<dbReference type="AlphaFoldDB" id="A0A8I3AK83"/>
<feature type="region of interest" description="Disordered" evidence="1">
    <location>
        <begin position="515"/>
        <end position="657"/>
    </location>
</feature>
<dbReference type="EMBL" id="JAEMWZ010000349">
    <property type="protein sequence ID" value="KAG7123129.1"/>
    <property type="molecule type" value="Genomic_DNA"/>
</dbReference>
<feature type="region of interest" description="Disordered" evidence="1">
    <location>
        <begin position="144"/>
        <end position="163"/>
    </location>
</feature>
<proteinExistence type="predicted"/>
<feature type="compositionally biased region" description="Basic residues" evidence="1">
    <location>
        <begin position="464"/>
        <end position="473"/>
    </location>
</feature>
<feature type="region of interest" description="Disordered" evidence="1">
    <location>
        <begin position="27"/>
        <end position="47"/>
    </location>
</feature>
<feature type="region of interest" description="Disordered" evidence="1">
    <location>
        <begin position="317"/>
        <end position="485"/>
    </location>
</feature>
<feature type="compositionally biased region" description="Pro residues" evidence="1">
    <location>
        <begin position="582"/>
        <end position="633"/>
    </location>
</feature>
<feature type="region of interest" description="Disordered" evidence="1">
    <location>
        <begin position="233"/>
        <end position="279"/>
    </location>
</feature>
<accession>A0A8I3AK83</accession>
<feature type="compositionally biased region" description="Basic and acidic residues" evidence="1">
    <location>
        <begin position="326"/>
        <end position="338"/>
    </location>
</feature>
<feature type="compositionally biased region" description="Acidic residues" evidence="1">
    <location>
        <begin position="28"/>
        <end position="38"/>
    </location>
</feature>
<reference evidence="2" key="1">
    <citation type="journal article" date="2021" name="Mol. Plant Pathol.">
        <title>A 20-kb lineage-specific genomic region tames virulence in pathogenic amphidiploid Verticillium longisporum.</title>
        <authorList>
            <person name="Harting R."/>
            <person name="Starke J."/>
            <person name="Kusch H."/>
            <person name="Poggeler S."/>
            <person name="Maurus I."/>
            <person name="Schluter R."/>
            <person name="Landesfeind M."/>
            <person name="Bulla I."/>
            <person name="Nowrousian M."/>
            <person name="de Jonge R."/>
            <person name="Stahlhut G."/>
            <person name="Hoff K.J."/>
            <person name="Asshauer K.P."/>
            <person name="Thurmer A."/>
            <person name="Stanke M."/>
            <person name="Daniel R."/>
            <person name="Morgenstern B."/>
            <person name="Thomma B.P.H.J."/>
            <person name="Kronstad J.W."/>
            <person name="Braus-Stromeyer S.A."/>
            <person name="Braus G.H."/>
        </authorList>
    </citation>
    <scope>NUCLEOTIDE SEQUENCE</scope>
    <source>
        <strain evidence="2">Vl32</strain>
    </source>
</reference>
<feature type="compositionally biased region" description="Acidic residues" evidence="1">
    <location>
        <begin position="405"/>
        <end position="419"/>
    </location>
</feature>
<feature type="compositionally biased region" description="Polar residues" evidence="1">
    <location>
        <begin position="105"/>
        <end position="116"/>
    </location>
</feature>
<evidence type="ECO:0000313" key="2">
    <source>
        <dbReference type="EMBL" id="KAG7123129.1"/>
    </source>
</evidence>
<dbReference type="OrthoDB" id="2011769at2759"/>
<sequence length="780" mass="87302">MTHNATHSSAASAVMSWAAQTSNMPSIADEDIGDVDEPPDSRLPYSPMKSTFTRNPIRNSVDVHHHQSLLTKALHYEPEEEHAEVRSSLHLFGLRRCTTSNASIASTADLTSDTGMTSPSRTNTPSPPLPELRFLKLNNEPARAAKEAPLAGGEESQKTAPPRKRCIQFACAAKPTTTPKPVEAPKPQDQAIESKPDVPRKRCIKFACPAPRPVNQSTPPQHVEHLEAAASRLQPHTPDSSPATVRKHRFSSSHSRSPRPPAARRSSRDPARKPMSTKKYITVDDKDLQNEASRFHEFASDDHCDEDWMRETVPVAGRKMTVNDTLAKENEIRKLAKEAEEEADEEENDDETAIDDDDDLNATAGEEDEDEEDEDEDDDDIDDGLSGYVTEDEDDDSIGYHTDEETGFADSDDEADDDLQLWTPAQPALRLSGLSSTTPVGRRASLGHQSDSSLGSISSVRAVRSGKSRRIKIRPGTPELPDSTDFVCGTLDEDRPIEDAYLSCLAARRREKLHVIPQDIDPSFPASEPEDNSEEELYNPVKHASDDDDVWLHGEMDDLDHQQERRSRKKKSEHSSPKRYHSPPPKQRYHSPPPKNRGRSPPPSSPKRYHSPPPKQRYHSPPPKNRGRSPPPKRLFDRRSPCRMRSPAPQVVRSPPASLRIGPQAIAFKELASRPGLTMTKSLPRPAAWFNMRNGRRNKALMPNAHDNDVHIRSAIDIVKGLEQKRQRRKEKYYQKYCNRARKGQKPERKPMPGMGCVRMRELGLLMAGKIDQGNYVLSV</sequence>
<feature type="compositionally biased region" description="Polar residues" evidence="1">
    <location>
        <begin position="447"/>
        <end position="459"/>
    </location>
</feature>
<feature type="region of interest" description="Disordered" evidence="1">
    <location>
        <begin position="176"/>
        <end position="198"/>
    </location>
</feature>
<gene>
    <name evidence="2" type="ORF">HYQ45_014113</name>
</gene>
<feature type="compositionally biased region" description="Acidic residues" evidence="1">
    <location>
        <begin position="528"/>
        <end position="537"/>
    </location>
</feature>
<dbReference type="InterPro" id="IPR018853">
    <property type="entry name" value="DUF2457"/>
</dbReference>
<protein>
    <submittedName>
        <fullName evidence="2">Uncharacterized protein</fullName>
    </submittedName>
</protein>
<dbReference type="Proteomes" id="UP000689129">
    <property type="component" value="Unassembled WGS sequence"/>
</dbReference>
<organism evidence="2 3">
    <name type="scientific">Verticillium longisporum</name>
    <name type="common">Verticillium dahliae var. longisporum</name>
    <dbReference type="NCBI Taxonomy" id="100787"/>
    <lineage>
        <taxon>Eukaryota</taxon>
        <taxon>Fungi</taxon>
        <taxon>Dikarya</taxon>
        <taxon>Ascomycota</taxon>
        <taxon>Pezizomycotina</taxon>
        <taxon>Sordariomycetes</taxon>
        <taxon>Hypocreomycetidae</taxon>
        <taxon>Glomerellales</taxon>
        <taxon>Plectosphaerellaceae</taxon>
        <taxon>Verticillium</taxon>
    </lineage>
</organism>
<evidence type="ECO:0000256" key="1">
    <source>
        <dbReference type="SAM" id="MobiDB-lite"/>
    </source>
</evidence>
<evidence type="ECO:0000313" key="3">
    <source>
        <dbReference type="Proteomes" id="UP000689129"/>
    </source>
</evidence>
<feature type="compositionally biased region" description="Basic residues" evidence="1">
    <location>
        <begin position="566"/>
        <end position="581"/>
    </location>
</feature>
<dbReference type="Pfam" id="PF10446">
    <property type="entry name" value="DUF2457"/>
    <property type="match status" value="2"/>
</dbReference>